<dbReference type="RefSeq" id="WP_126929595.1">
    <property type="nucleotide sequence ID" value="NZ_RXLZ01000041.1"/>
</dbReference>
<name>A0A431UE71_STEMA</name>
<dbReference type="Gene3D" id="3.40.190.290">
    <property type="match status" value="1"/>
</dbReference>
<dbReference type="GO" id="GO:0006351">
    <property type="term" value="P:DNA-templated transcription"/>
    <property type="evidence" value="ECO:0007669"/>
    <property type="project" value="TreeGrafter"/>
</dbReference>
<reference evidence="6 7" key="1">
    <citation type="submission" date="2018-12" db="EMBL/GenBank/DDBJ databases">
        <authorList>
            <person name="Kartti S."/>
            <person name="Manni A."/>
            <person name="Chemao El Fihri M.W."/>
            <person name="Laamarti M."/>
            <person name="Temsamani L."/>
            <person name="El Jamali J.E."/>
            <person name="Ouadghiri M."/>
            <person name="Ibrahimi A."/>
            <person name="Filati-Maltouf A."/>
        </authorList>
    </citation>
    <scope>NUCLEOTIDE SEQUENCE [LARGE SCALE GENOMIC DNA]</scope>
    <source>
        <strain evidence="6 7">MDMC339</strain>
    </source>
</reference>
<evidence type="ECO:0000256" key="1">
    <source>
        <dbReference type="ARBA" id="ARBA00009437"/>
    </source>
</evidence>
<dbReference type="EMBL" id="RXLZ01000041">
    <property type="protein sequence ID" value="RTQ87831.1"/>
    <property type="molecule type" value="Genomic_DNA"/>
</dbReference>
<keyword evidence="2" id="KW-0805">Transcription regulation</keyword>
<organism evidence="6 7">
    <name type="scientific">Stenotrophomonas maltophilia</name>
    <name type="common">Pseudomonas maltophilia</name>
    <name type="synonym">Xanthomonas maltophilia</name>
    <dbReference type="NCBI Taxonomy" id="40324"/>
    <lineage>
        <taxon>Bacteria</taxon>
        <taxon>Pseudomonadati</taxon>
        <taxon>Pseudomonadota</taxon>
        <taxon>Gammaproteobacteria</taxon>
        <taxon>Lysobacterales</taxon>
        <taxon>Lysobacteraceae</taxon>
        <taxon>Stenotrophomonas</taxon>
        <taxon>Stenotrophomonas maltophilia group</taxon>
    </lineage>
</organism>
<evidence type="ECO:0000313" key="7">
    <source>
        <dbReference type="Proteomes" id="UP000271705"/>
    </source>
</evidence>
<sequence length="305" mass="33678">MHDLDTLRVFLRVAETASFTRAADDLGLRKGRVSLVIRNLETSLGARLLHRTTRAVQMTEEGRALYDRAHELLGAFGELQTMFSDSEASLQGRLRVDLPTELASSIVMPAVPEFLASHPGLELQISCTDRRVDLVQEGFDCVLRAGVLGDDTLIARHLGKMPVSNFASPAYLQSARTPMSLEDLQSQGHRMIHYVSHLGNAPFGWEYPQGSGYAFLPMAGAITVNSVQAYLAAGLAGAGLMQAPLIGLAEHLQSGRLIEILPDSRPEPIDLWLVVAHRHNLSRRVRAFMAWVEALFEPHLIRDQR</sequence>
<comment type="similarity">
    <text evidence="1">Belongs to the LysR transcriptional regulatory family.</text>
</comment>
<gene>
    <name evidence="6" type="ORF">EKL94_14395</name>
</gene>
<dbReference type="FunFam" id="1.10.10.10:FF:000001">
    <property type="entry name" value="LysR family transcriptional regulator"/>
    <property type="match status" value="1"/>
</dbReference>
<dbReference type="Gene3D" id="1.10.10.10">
    <property type="entry name" value="Winged helix-like DNA-binding domain superfamily/Winged helix DNA-binding domain"/>
    <property type="match status" value="1"/>
</dbReference>
<keyword evidence="3" id="KW-0238">DNA-binding</keyword>
<protein>
    <submittedName>
        <fullName evidence="6">LysR family transcriptional regulator</fullName>
    </submittedName>
</protein>
<dbReference type="Proteomes" id="UP000271705">
    <property type="component" value="Unassembled WGS sequence"/>
</dbReference>
<dbReference type="SUPFAM" id="SSF53850">
    <property type="entry name" value="Periplasmic binding protein-like II"/>
    <property type="match status" value="1"/>
</dbReference>
<dbReference type="GO" id="GO:0043565">
    <property type="term" value="F:sequence-specific DNA binding"/>
    <property type="evidence" value="ECO:0007669"/>
    <property type="project" value="TreeGrafter"/>
</dbReference>
<dbReference type="PANTHER" id="PTHR30537:SF72">
    <property type="entry name" value="LYSR FAMILY TRANSCRIPTIONAL REGULATOR"/>
    <property type="match status" value="1"/>
</dbReference>
<comment type="caution">
    <text evidence="6">The sequence shown here is derived from an EMBL/GenBank/DDBJ whole genome shotgun (WGS) entry which is preliminary data.</text>
</comment>
<feature type="domain" description="HTH lysR-type" evidence="5">
    <location>
        <begin position="1"/>
        <end position="59"/>
    </location>
</feature>
<keyword evidence="4" id="KW-0804">Transcription</keyword>
<dbReference type="Pfam" id="PF03466">
    <property type="entry name" value="LysR_substrate"/>
    <property type="match status" value="1"/>
</dbReference>
<dbReference type="InterPro" id="IPR036388">
    <property type="entry name" value="WH-like_DNA-bd_sf"/>
</dbReference>
<dbReference type="InterPro" id="IPR000847">
    <property type="entry name" value="LysR_HTH_N"/>
</dbReference>
<evidence type="ECO:0000256" key="4">
    <source>
        <dbReference type="ARBA" id="ARBA00023163"/>
    </source>
</evidence>
<evidence type="ECO:0000256" key="2">
    <source>
        <dbReference type="ARBA" id="ARBA00023015"/>
    </source>
</evidence>
<dbReference type="GO" id="GO:0003700">
    <property type="term" value="F:DNA-binding transcription factor activity"/>
    <property type="evidence" value="ECO:0007669"/>
    <property type="project" value="InterPro"/>
</dbReference>
<dbReference type="InterPro" id="IPR058163">
    <property type="entry name" value="LysR-type_TF_proteobact-type"/>
</dbReference>
<dbReference type="InterPro" id="IPR005119">
    <property type="entry name" value="LysR_subst-bd"/>
</dbReference>
<dbReference type="AlphaFoldDB" id="A0A431UE71"/>
<proteinExistence type="inferred from homology"/>
<evidence type="ECO:0000313" key="6">
    <source>
        <dbReference type="EMBL" id="RTQ87831.1"/>
    </source>
</evidence>
<dbReference type="PANTHER" id="PTHR30537">
    <property type="entry name" value="HTH-TYPE TRANSCRIPTIONAL REGULATOR"/>
    <property type="match status" value="1"/>
</dbReference>
<dbReference type="InterPro" id="IPR036390">
    <property type="entry name" value="WH_DNA-bd_sf"/>
</dbReference>
<dbReference type="Pfam" id="PF00126">
    <property type="entry name" value="HTH_1"/>
    <property type="match status" value="1"/>
</dbReference>
<evidence type="ECO:0000256" key="3">
    <source>
        <dbReference type="ARBA" id="ARBA00023125"/>
    </source>
</evidence>
<dbReference type="PROSITE" id="PS50931">
    <property type="entry name" value="HTH_LYSR"/>
    <property type="match status" value="1"/>
</dbReference>
<dbReference type="CDD" id="cd08472">
    <property type="entry name" value="PBP2_CrgA_like_3"/>
    <property type="match status" value="1"/>
</dbReference>
<accession>A0A431UE71</accession>
<dbReference type="SUPFAM" id="SSF46785">
    <property type="entry name" value="Winged helix' DNA-binding domain"/>
    <property type="match status" value="1"/>
</dbReference>
<evidence type="ECO:0000259" key="5">
    <source>
        <dbReference type="PROSITE" id="PS50931"/>
    </source>
</evidence>